<feature type="compositionally biased region" description="Basic residues" evidence="1">
    <location>
        <begin position="663"/>
        <end position="684"/>
    </location>
</feature>
<dbReference type="InterPro" id="IPR002048">
    <property type="entry name" value="EF_hand_dom"/>
</dbReference>
<feature type="compositionally biased region" description="Polar residues" evidence="1">
    <location>
        <begin position="685"/>
        <end position="694"/>
    </location>
</feature>
<protein>
    <recommendedName>
        <fullName evidence="3">EF-hand domain-containing protein</fullName>
    </recommendedName>
</protein>
<feature type="domain" description="EF-hand" evidence="3">
    <location>
        <begin position="55"/>
        <end position="84"/>
    </location>
</feature>
<dbReference type="PROSITE" id="PS00018">
    <property type="entry name" value="EF_HAND_1"/>
    <property type="match status" value="1"/>
</dbReference>
<evidence type="ECO:0000313" key="5">
    <source>
        <dbReference type="EMBL" id="UPU38224.1"/>
    </source>
</evidence>
<feature type="compositionally biased region" description="Basic and acidic residues" evidence="1">
    <location>
        <begin position="542"/>
        <end position="560"/>
    </location>
</feature>
<evidence type="ECO:0000313" key="7">
    <source>
        <dbReference type="Proteomes" id="UP000831485"/>
    </source>
</evidence>
<evidence type="ECO:0000259" key="3">
    <source>
        <dbReference type="PROSITE" id="PS50222"/>
    </source>
</evidence>
<proteinExistence type="predicted"/>
<dbReference type="RefSeq" id="WP_183346118.1">
    <property type="nucleotide sequence ID" value="NZ_BLXY01000002.1"/>
</dbReference>
<dbReference type="EMBL" id="BLXY01000002">
    <property type="protein sequence ID" value="GFO63244.1"/>
    <property type="molecule type" value="Genomic_DNA"/>
</dbReference>
<organism evidence="4 6">
    <name type="scientific">Geomonas paludis</name>
    <dbReference type="NCBI Taxonomy" id="2740185"/>
    <lineage>
        <taxon>Bacteria</taxon>
        <taxon>Pseudomonadati</taxon>
        <taxon>Thermodesulfobacteriota</taxon>
        <taxon>Desulfuromonadia</taxon>
        <taxon>Geobacterales</taxon>
        <taxon>Geobacteraceae</taxon>
        <taxon>Geomonas</taxon>
    </lineage>
</organism>
<dbReference type="Proteomes" id="UP000568888">
    <property type="component" value="Unassembled WGS sequence"/>
</dbReference>
<reference evidence="5" key="3">
    <citation type="submission" date="2022-04" db="EMBL/GenBank/DDBJ databases">
        <authorList>
            <person name="Liu G."/>
        </authorList>
    </citation>
    <scope>NUCLEOTIDE SEQUENCE</scope>
    <source>
        <strain evidence="5">RG22</strain>
    </source>
</reference>
<dbReference type="Proteomes" id="UP000831485">
    <property type="component" value="Chromosome"/>
</dbReference>
<feature type="transmembrane region" description="Helical" evidence="2">
    <location>
        <begin position="582"/>
        <end position="601"/>
    </location>
</feature>
<keyword evidence="2" id="KW-0812">Transmembrane</keyword>
<keyword evidence="2" id="KW-1133">Transmembrane helix</keyword>
<dbReference type="InterPro" id="IPR018247">
    <property type="entry name" value="EF_Hand_1_Ca_BS"/>
</dbReference>
<dbReference type="PROSITE" id="PS50222">
    <property type="entry name" value="EF_HAND_2"/>
    <property type="match status" value="1"/>
</dbReference>
<feature type="region of interest" description="Disordered" evidence="1">
    <location>
        <begin position="536"/>
        <end position="562"/>
    </location>
</feature>
<sequence>MATRKHRRHDIGFIATGGDLQAEIRSGEDLVALAGLEISRWVTWACPVDVPHVDRTTLNLLDADGDGFINATDVVEVLHHVKEAVARPELLKDNPGSLTLADLNPETELGEKHLESAARILKLLGKERTDALSVAELDDLTASFHQEPCNGDGIITESSTDDPDLQRWISFLITQYGATQDSSGLPGISLDQVRSHAATVRAWHEWQDGCDFLHCLPRDKEMVLLLWHNVREKLEDFFLRCQVAQYDDRGAALMNSPEHDLVQLGSGSLSEAAEQLAHLPLSRVDAAAILSLESGLNPAWKSRIRQFREHIVVPLLGERQELTLAQWEELKERMFFWENWWRDRPESADGMDPVLLAEWENGGVEAALAGLIDRDLARKPEADALQMMTALLRYSRDLYHVARNFVSFGALYGARKEPTFCAGTLFVDGRRFDLCLPVSHVKAHAERSQEGNLFLLYCACSKPGVKENRAVVAVVTDGVCGNLHVGLNGVFVAADGEEWQATVTQTVGTPVRLRDAFFAPYLRSARLFYGYLQQPAGGRPGKQKERAEGNGQAREGKSGIREPGGATIFAAATGLKMVASRLGGRVAAVGLSLGAISTGVFGEVKFWDRLSPWQLALLAVAPFILISLTSFLMAWLKVNSQSLAPVLEASGWDINPAMKLKPPKRHLTQKARMPRHSAFRHKQGQQRQPALQPD</sequence>
<keyword evidence="2" id="KW-0472">Membrane</keyword>
<reference evidence="4" key="2">
    <citation type="journal article" date="2021" name="Int. J. Syst. Evol. Microbiol.">
        <title>Geomonas silvestris sp. nov., Geomonas paludis sp. nov. and Geomonas limicola sp. nov., isolated from terrestrial environments, and emended description of the genus Geomonas.</title>
        <authorList>
            <person name="Itoh H."/>
            <person name="Xu Z."/>
            <person name="Masuda Y."/>
            <person name="Ushijima N."/>
            <person name="Hayakawa C."/>
            <person name="Shiratori Y."/>
            <person name="Senoo K."/>
        </authorList>
    </citation>
    <scope>NUCLEOTIDE SEQUENCE</scope>
    <source>
        <strain evidence="4">Red736</strain>
    </source>
</reference>
<accession>A0A6V8MTN0</accession>
<evidence type="ECO:0000256" key="1">
    <source>
        <dbReference type="SAM" id="MobiDB-lite"/>
    </source>
</evidence>
<dbReference type="GO" id="GO:0005509">
    <property type="term" value="F:calcium ion binding"/>
    <property type="evidence" value="ECO:0007669"/>
    <property type="project" value="InterPro"/>
</dbReference>
<keyword evidence="7" id="KW-1185">Reference proteome</keyword>
<gene>
    <name evidence="4" type="ORF">GMPD_11630</name>
    <name evidence="5" type="ORF">M1B72_11070</name>
</gene>
<reference evidence="6" key="1">
    <citation type="submission" date="2020-06" db="EMBL/GenBank/DDBJ databases">
        <title>Draft genomic sequecing of Geomonas sp. Red736.</title>
        <authorList>
            <person name="Itoh H."/>
            <person name="Xu Z.X."/>
            <person name="Ushijima N."/>
            <person name="Masuda Y."/>
            <person name="Shiratori Y."/>
            <person name="Senoo K."/>
        </authorList>
    </citation>
    <scope>NUCLEOTIDE SEQUENCE [LARGE SCALE GENOMIC DNA]</scope>
    <source>
        <strain evidence="6">Red736</strain>
    </source>
</reference>
<dbReference type="EMBL" id="CP096574">
    <property type="protein sequence ID" value="UPU38224.1"/>
    <property type="molecule type" value="Genomic_DNA"/>
</dbReference>
<evidence type="ECO:0000313" key="6">
    <source>
        <dbReference type="Proteomes" id="UP000568888"/>
    </source>
</evidence>
<name>A0A6V8MTN0_9BACT</name>
<evidence type="ECO:0000313" key="4">
    <source>
        <dbReference type="EMBL" id="GFO63244.1"/>
    </source>
</evidence>
<evidence type="ECO:0000256" key="2">
    <source>
        <dbReference type="SAM" id="Phobius"/>
    </source>
</evidence>
<feature type="region of interest" description="Disordered" evidence="1">
    <location>
        <begin position="663"/>
        <end position="694"/>
    </location>
</feature>
<dbReference type="AlphaFoldDB" id="A0A6V8MTN0"/>
<feature type="transmembrane region" description="Helical" evidence="2">
    <location>
        <begin position="613"/>
        <end position="636"/>
    </location>
</feature>